<gene>
    <name evidence="2" type="ORF">OKA104_LOCUS49889</name>
</gene>
<evidence type="ECO:0000313" key="3">
    <source>
        <dbReference type="Proteomes" id="UP000663881"/>
    </source>
</evidence>
<keyword evidence="1" id="KW-1015">Disulfide bond</keyword>
<dbReference type="InterPro" id="IPR036055">
    <property type="entry name" value="LDL_receptor-like_sf"/>
</dbReference>
<evidence type="ECO:0000256" key="1">
    <source>
        <dbReference type="ARBA" id="ARBA00023157"/>
    </source>
</evidence>
<dbReference type="Proteomes" id="UP000663881">
    <property type="component" value="Unassembled WGS sequence"/>
</dbReference>
<organism evidence="2 3">
    <name type="scientific">Adineta steineri</name>
    <dbReference type="NCBI Taxonomy" id="433720"/>
    <lineage>
        <taxon>Eukaryota</taxon>
        <taxon>Metazoa</taxon>
        <taxon>Spiralia</taxon>
        <taxon>Gnathifera</taxon>
        <taxon>Rotifera</taxon>
        <taxon>Eurotatoria</taxon>
        <taxon>Bdelloidea</taxon>
        <taxon>Adinetida</taxon>
        <taxon>Adinetidae</taxon>
        <taxon>Adineta</taxon>
    </lineage>
</organism>
<name>A0A820MF82_9BILA</name>
<dbReference type="AlphaFoldDB" id="A0A820MF82"/>
<proteinExistence type="predicted"/>
<dbReference type="SUPFAM" id="SSF57424">
    <property type="entry name" value="LDL receptor-like module"/>
    <property type="match status" value="1"/>
</dbReference>
<dbReference type="EMBL" id="CAJOAY010024116">
    <property type="protein sequence ID" value="CAF4372019.1"/>
    <property type="molecule type" value="Genomic_DNA"/>
</dbReference>
<accession>A0A820MF82</accession>
<evidence type="ECO:0000313" key="2">
    <source>
        <dbReference type="EMBL" id="CAF4372019.1"/>
    </source>
</evidence>
<sequence length="93" mass="10959">MNDLDCRPPPGFLYHDSDLSFRLTENSEICALMGNINKYKSNPSLFYCEKSHKYISKHRLIDGIRDCYYNEDESYNDSCSLNDTQRFNCTRIN</sequence>
<reference evidence="2" key="1">
    <citation type="submission" date="2021-02" db="EMBL/GenBank/DDBJ databases">
        <authorList>
            <person name="Nowell W R."/>
        </authorList>
    </citation>
    <scope>NUCLEOTIDE SEQUENCE</scope>
</reference>
<protein>
    <submittedName>
        <fullName evidence="2">Uncharacterized protein</fullName>
    </submittedName>
</protein>
<comment type="caution">
    <text evidence="2">The sequence shown here is derived from an EMBL/GenBank/DDBJ whole genome shotgun (WGS) entry which is preliminary data.</text>
</comment>
<dbReference type="Gene3D" id="4.10.400.10">
    <property type="entry name" value="Low-density Lipoprotein Receptor"/>
    <property type="match status" value="1"/>
</dbReference>